<feature type="region of interest" description="Disordered" evidence="1">
    <location>
        <begin position="495"/>
        <end position="545"/>
    </location>
</feature>
<evidence type="ECO:0000313" key="2">
    <source>
        <dbReference type="EMBL" id="KAK7044429.1"/>
    </source>
</evidence>
<feature type="compositionally biased region" description="Basic and acidic residues" evidence="1">
    <location>
        <begin position="431"/>
        <end position="440"/>
    </location>
</feature>
<feature type="region of interest" description="Disordered" evidence="1">
    <location>
        <begin position="426"/>
        <end position="482"/>
    </location>
</feature>
<evidence type="ECO:0000256" key="1">
    <source>
        <dbReference type="SAM" id="MobiDB-lite"/>
    </source>
</evidence>
<proteinExistence type="predicted"/>
<accession>A0AAW0CYH5</accession>
<dbReference type="InterPro" id="IPR014752">
    <property type="entry name" value="Arrestin-like_C"/>
</dbReference>
<comment type="caution">
    <text evidence="2">The sequence shown here is derived from an EMBL/GenBank/DDBJ whole genome shotgun (WGS) entry which is preliminary data.</text>
</comment>
<dbReference type="Gene3D" id="2.60.40.640">
    <property type="match status" value="1"/>
</dbReference>
<keyword evidence="3" id="KW-1185">Reference proteome</keyword>
<organism evidence="2 3">
    <name type="scientific">Favolaschia claudopus</name>
    <dbReference type="NCBI Taxonomy" id="2862362"/>
    <lineage>
        <taxon>Eukaryota</taxon>
        <taxon>Fungi</taxon>
        <taxon>Dikarya</taxon>
        <taxon>Basidiomycota</taxon>
        <taxon>Agaricomycotina</taxon>
        <taxon>Agaricomycetes</taxon>
        <taxon>Agaricomycetidae</taxon>
        <taxon>Agaricales</taxon>
        <taxon>Marasmiineae</taxon>
        <taxon>Mycenaceae</taxon>
        <taxon>Favolaschia</taxon>
    </lineage>
</organism>
<evidence type="ECO:0000313" key="3">
    <source>
        <dbReference type="Proteomes" id="UP001362999"/>
    </source>
</evidence>
<feature type="compositionally biased region" description="Low complexity" evidence="1">
    <location>
        <begin position="14"/>
        <end position="32"/>
    </location>
</feature>
<reference evidence="2 3" key="1">
    <citation type="journal article" date="2024" name="J Genomics">
        <title>Draft genome sequencing and assembly of Favolaschia claudopus CIRM-BRFM 2984 isolated from oak limbs.</title>
        <authorList>
            <person name="Navarro D."/>
            <person name="Drula E."/>
            <person name="Chaduli D."/>
            <person name="Cazenave R."/>
            <person name="Ahrendt S."/>
            <person name="Wang J."/>
            <person name="Lipzen A."/>
            <person name="Daum C."/>
            <person name="Barry K."/>
            <person name="Grigoriev I.V."/>
            <person name="Favel A."/>
            <person name="Rosso M.N."/>
            <person name="Martin F."/>
        </authorList>
    </citation>
    <scope>NUCLEOTIDE SEQUENCE [LARGE SCALE GENOMIC DNA]</scope>
    <source>
        <strain evidence="2 3">CIRM-BRFM 2984</strain>
    </source>
</reference>
<name>A0AAW0CYH5_9AGAR</name>
<feature type="region of interest" description="Disordered" evidence="1">
    <location>
        <begin position="1"/>
        <end position="32"/>
    </location>
</feature>
<dbReference type="Proteomes" id="UP001362999">
    <property type="component" value="Unassembled WGS sequence"/>
</dbReference>
<dbReference type="AlphaFoldDB" id="A0AAW0CYH5"/>
<evidence type="ECO:0008006" key="4">
    <source>
        <dbReference type="Google" id="ProtNLM"/>
    </source>
</evidence>
<feature type="compositionally biased region" description="Basic and acidic residues" evidence="1">
    <location>
        <begin position="510"/>
        <end position="519"/>
    </location>
</feature>
<protein>
    <recommendedName>
        <fullName evidence="4">Arrestin-like N-terminal domain-containing protein</fullName>
    </recommendedName>
</protein>
<dbReference type="EMBL" id="JAWWNJ010000011">
    <property type="protein sequence ID" value="KAK7044429.1"/>
    <property type="molecule type" value="Genomic_DNA"/>
</dbReference>
<sequence length="649" mass="70921">MSLLRDVLKKNQQASSSAGPGPSSSRLSSIGTLLGSTSSKRSVKSYAASVKSAGGATIRSLAESMLSFYSMITLGGTRVPKRRRPDFSTLGVPQWYAEDPPPAPLMPGTDVPSPIPAIYTSATAGVLHARNEGEKPWLGIVLYSHAHPNNSQKPLYHQAAKVQGEVRVLFKKPVKVGSIDIWLTVVSDSVLDIFKPPILRMTATLWNREKGHPKTPTGHPLKGKFPKGTFVFPFEFPELPADTLVKHPSDTKTRNQARVPMPPSYFISRVCGFSGNIRYVVGVNIVFDGVGGIDDEFDMPFQYMPLFKPLPRVKTPFPFIPTREDWPFKREVIGGWTLTPFGGRGRLGEEMVEIEGILGVQEPAVYTAGQTIEFSLLLWSTNPLALEALGRSAAIEVGLYKSDMFALDVMNPRTSTRKNRYLTKVAPGRTWRTDDGRPDDDAPEPEFHMVQLPDPPSPGSKLSAAAGGSHRVKGAPSSRMKDMLVESYEDEKTEMAYSEKAVVQDEPDNIDSKEKEKQDSFAADSETLAGSERAPSPTPSFEDLDADTGPTDHFYIVHLVISHPQYSHISPNATGLLAEFPIWYVVDRFSHLPPGVANAGAGKPQDFSKLPVTGTTISVGPDAVRAPVSVGVPTTEKRPTGKYTRYFAF</sequence>
<gene>
    <name evidence="2" type="ORF">R3P38DRAFT_2878683</name>
</gene>